<proteinExistence type="predicted"/>
<dbReference type="Proteomes" id="UP000247284">
    <property type="component" value="Segment"/>
</dbReference>
<organism evidence="1 2">
    <name type="scientific">Microbacterium phage Hendrix</name>
    <dbReference type="NCBI Taxonomy" id="2182341"/>
    <lineage>
        <taxon>Viruses</taxon>
        <taxon>Duplodnaviria</taxon>
        <taxon>Heunggongvirae</taxon>
        <taxon>Uroviricota</taxon>
        <taxon>Caudoviricetes</taxon>
        <taxon>Rogerhendrixvirus</taxon>
        <taxon>Rogerhendrixvirus hendrix</taxon>
    </lineage>
</organism>
<keyword evidence="2" id="KW-1185">Reference proteome</keyword>
<gene>
    <name evidence="1" type="primary">135</name>
    <name evidence="1" type="ORF">PBI_HENDRIX_135</name>
</gene>
<name>A0A2U8UUX7_9CAUD</name>
<dbReference type="KEGG" id="vg:54992602"/>
<accession>A0A2U8UUX7</accession>
<reference evidence="1 2" key="1">
    <citation type="submission" date="2018-04" db="EMBL/GenBank/DDBJ databases">
        <authorList>
            <person name="Stanton A.-C.J."/>
            <person name="Garlena R.A."/>
            <person name="Russell D.A."/>
            <person name="Pope W.H."/>
            <person name="Jacobs-Sera D."/>
            <person name="Hatfull G.F."/>
        </authorList>
    </citation>
    <scope>NUCLEOTIDE SEQUENCE [LARGE SCALE GENOMIC DNA]</scope>
</reference>
<protein>
    <submittedName>
        <fullName evidence="1">Uncharacterized protein</fullName>
    </submittedName>
</protein>
<evidence type="ECO:0000313" key="2">
    <source>
        <dbReference type="Proteomes" id="UP000247284"/>
    </source>
</evidence>
<sequence>MPIANYTTTMTVNASVEKITKMLIKAGVRAIQTEYGPQGNARGLTFSMDTEWGERQFSLPVRVEGVLEALKRQKVEPRYQKFAHAERVAWRIAHDWLRAQLAIIDAGMTTTAEVFFPYLVLGYDQATPITAYKQYTTTQREIVQ</sequence>
<dbReference type="RefSeq" id="YP_009802074.1">
    <property type="nucleotide sequence ID" value="NC_047977.1"/>
</dbReference>
<evidence type="ECO:0000313" key="1">
    <source>
        <dbReference type="EMBL" id="AWN07806.1"/>
    </source>
</evidence>
<dbReference type="EMBL" id="MH183162">
    <property type="protein sequence ID" value="AWN07806.1"/>
    <property type="molecule type" value="Genomic_DNA"/>
</dbReference>
<dbReference type="GeneID" id="54992602"/>